<proteinExistence type="predicted"/>
<dbReference type="Proteomes" id="UP001059597">
    <property type="component" value="Plasmid SNP1"/>
</dbReference>
<reference evidence="2" key="1">
    <citation type="submission" date="2022-06" db="EMBL/GenBank/DDBJ databases">
        <title>Complete genome sequence of Streptomyces nigrescens HEK616.</title>
        <authorList>
            <person name="Asamizu S."/>
            <person name="Onaka H."/>
        </authorList>
    </citation>
    <scope>NUCLEOTIDE SEQUENCE</scope>
    <source>
        <strain evidence="2">HEK616</strain>
        <plasmid evidence="2">SNP1</plasmid>
    </source>
</reference>
<evidence type="ECO:0000313" key="2">
    <source>
        <dbReference type="EMBL" id="BDM74578.1"/>
    </source>
</evidence>
<feature type="domain" description="Glyoxalase/fosfomycin resistance/dioxygenase" evidence="1">
    <location>
        <begin position="7"/>
        <end position="125"/>
    </location>
</feature>
<protein>
    <submittedName>
        <fullName evidence="2">Glyoxalase</fullName>
    </submittedName>
</protein>
<dbReference type="RefSeq" id="WP_261958089.1">
    <property type="nucleotide sequence ID" value="NZ_AP026074.1"/>
</dbReference>
<organism evidence="2 3">
    <name type="scientific">Streptomyces nigrescens</name>
    <dbReference type="NCBI Taxonomy" id="1920"/>
    <lineage>
        <taxon>Bacteria</taxon>
        <taxon>Bacillati</taxon>
        <taxon>Actinomycetota</taxon>
        <taxon>Actinomycetes</taxon>
        <taxon>Kitasatosporales</taxon>
        <taxon>Streptomycetaceae</taxon>
        <taxon>Streptomyces</taxon>
    </lineage>
</organism>
<gene>
    <name evidence="2" type="ORF">HEK616_80650</name>
</gene>
<dbReference type="InterPro" id="IPR029068">
    <property type="entry name" value="Glyas_Bleomycin-R_OHBP_Dase"/>
</dbReference>
<sequence length="141" mass="15096">MNVLFITSTAVVVADPPQSRRLFIDALGLPLEGEDEGYYSSGSIPGSKHFGIWPLSQAAEACFGTPSWPADRTVPQASIEFEVEDADAVAAAGGELERAGFDLLHPARTEPWGQTVTRLLTDDGLIVGISYAPALHDEERV</sequence>
<dbReference type="Gene3D" id="3.10.180.10">
    <property type="entry name" value="2,3-Dihydroxybiphenyl 1,2-Dioxygenase, domain 1"/>
    <property type="match status" value="1"/>
</dbReference>
<dbReference type="SUPFAM" id="SSF54593">
    <property type="entry name" value="Glyoxalase/Bleomycin resistance protein/Dihydroxybiphenyl dioxygenase"/>
    <property type="match status" value="1"/>
</dbReference>
<name>A0ABM8A754_STRNI</name>
<dbReference type="Pfam" id="PF00903">
    <property type="entry name" value="Glyoxalase"/>
    <property type="match status" value="1"/>
</dbReference>
<evidence type="ECO:0000313" key="3">
    <source>
        <dbReference type="Proteomes" id="UP001059597"/>
    </source>
</evidence>
<evidence type="ECO:0000259" key="1">
    <source>
        <dbReference type="Pfam" id="PF00903"/>
    </source>
</evidence>
<keyword evidence="3" id="KW-1185">Reference proteome</keyword>
<accession>A0ABM8A754</accession>
<keyword evidence="2" id="KW-0614">Plasmid</keyword>
<dbReference type="InterPro" id="IPR004360">
    <property type="entry name" value="Glyas_Fos-R_dOase_dom"/>
</dbReference>
<geneLocation type="plasmid" evidence="2 3">
    <name>SNP1</name>
</geneLocation>
<dbReference type="EMBL" id="AP026074">
    <property type="protein sequence ID" value="BDM74578.1"/>
    <property type="molecule type" value="Genomic_DNA"/>
</dbReference>